<feature type="domain" description="Alpha 1,4-glycosyltransferase" evidence="2">
    <location>
        <begin position="121"/>
        <end position="213"/>
    </location>
</feature>
<evidence type="ECO:0000313" key="3">
    <source>
        <dbReference type="EMBL" id="MFC7356864.1"/>
    </source>
</evidence>
<dbReference type="SUPFAM" id="SSF53448">
    <property type="entry name" value="Nucleotide-diphospho-sugar transferases"/>
    <property type="match status" value="1"/>
</dbReference>
<accession>A0ABW2MPN7</accession>
<comment type="caution">
    <text evidence="3">The sequence shown here is derived from an EMBL/GenBank/DDBJ whole genome shotgun (WGS) entry which is preliminary data.</text>
</comment>
<keyword evidence="4" id="KW-1185">Reference proteome</keyword>
<dbReference type="InterPro" id="IPR007577">
    <property type="entry name" value="GlycoTrfase_DXD_sugar-bd_CS"/>
</dbReference>
<dbReference type="InterPro" id="IPR007652">
    <property type="entry name" value="A1-4-GlycosylTfrase_dom"/>
</dbReference>
<name>A0ABW2MPN7_9FLAO</name>
<dbReference type="Gene3D" id="3.90.550.20">
    <property type="match status" value="1"/>
</dbReference>
<dbReference type="PANTHER" id="PTHR32385:SF15">
    <property type="entry name" value="INOSITOL PHOSPHOCERAMIDE MANNOSYLTRANSFERASE 1"/>
    <property type="match status" value="1"/>
</dbReference>
<proteinExistence type="predicted"/>
<evidence type="ECO:0000259" key="2">
    <source>
        <dbReference type="Pfam" id="PF04572"/>
    </source>
</evidence>
<evidence type="ECO:0000313" key="4">
    <source>
        <dbReference type="Proteomes" id="UP001596415"/>
    </source>
</evidence>
<dbReference type="InterPro" id="IPR029044">
    <property type="entry name" value="Nucleotide-diphossugar_trans"/>
</dbReference>
<dbReference type="Pfam" id="PF04572">
    <property type="entry name" value="Gb3_synth"/>
    <property type="match status" value="1"/>
</dbReference>
<reference evidence="4" key="1">
    <citation type="journal article" date="2019" name="Int. J. Syst. Evol. Microbiol.">
        <title>The Global Catalogue of Microorganisms (GCM) 10K type strain sequencing project: providing services to taxonomists for standard genome sequencing and annotation.</title>
        <authorList>
            <consortium name="The Broad Institute Genomics Platform"/>
            <consortium name="The Broad Institute Genome Sequencing Center for Infectious Disease"/>
            <person name="Wu L."/>
            <person name="Ma J."/>
        </authorList>
    </citation>
    <scope>NUCLEOTIDE SEQUENCE [LARGE SCALE GENOMIC DNA]</scope>
    <source>
        <strain evidence="4">CGMCC 1.16306</strain>
    </source>
</reference>
<protein>
    <submittedName>
        <fullName evidence="3">Glycosyltransferase</fullName>
    </submittedName>
</protein>
<evidence type="ECO:0000256" key="1">
    <source>
        <dbReference type="ARBA" id="ARBA00022679"/>
    </source>
</evidence>
<dbReference type="Pfam" id="PF04488">
    <property type="entry name" value="Gly_transf_sug"/>
    <property type="match status" value="1"/>
</dbReference>
<dbReference type="PANTHER" id="PTHR32385">
    <property type="entry name" value="MANNOSYL PHOSPHORYLINOSITOL CERAMIDE SYNTHASE"/>
    <property type="match status" value="1"/>
</dbReference>
<sequence length="247" mass="28864">MIPKKLHYCWFGGGPKPISFHKCLESWKHFCPDFEIIEWNETNAPNKGQAFYKNALRKQQYAFVADTVRAEVLYIHGGIYLDTDMLLLKPLDLLLPYQFFSGEEVAGRVAYGLWGATPKHRFLKAMKSFYDTAYFNEFSPPVITHAFKDLVQQENLKSNEVIFPPEIFYPIPYENRAAAYSSFITDATMAVHLWDHSWNITKEETKGTLLKKITTVCSDYLFYGYPTPYLKRYAKEFGRKLYHKIFT</sequence>
<keyword evidence="1" id="KW-0808">Transferase</keyword>
<dbReference type="InterPro" id="IPR051706">
    <property type="entry name" value="Glycosyltransferase_domain"/>
</dbReference>
<gene>
    <name evidence="3" type="ORF">ACFQO1_04125</name>
</gene>
<dbReference type="EMBL" id="JBHTBN010000001">
    <property type="protein sequence ID" value="MFC7356864.1"/>
    <property type="molecule type" value="Genomic_DNA"/>
</dbReference>
<dbReference type="RefSeq" id="WP_380216702.1">
    <property type="nucleotide sequence ID" value="NZ_JBHTBN010000001.1"/>
</dbReference>
<dbReference type="Proteomes" id="UP001596415">
    <property type="component" value="Unassembled WGS sequence"/>
</dbReference>
<organism evidence="3 4">
    <name type="scientific">Jejudonia soesokkakensis</name>
    <dbReference type="NCBI Taxonomy" id="1323432"/>
    <lineage>
        <taxon>Bacteria</taxon>
        <taxon>Pseudomonadati</taxon>
        <taxon>Bacteroidota</taxon>
        <taxon>Flavobacteriia</taxon>
        <taxon>Flavobacteriales</taxon>
        <taxon>Flavobacteriaceae</taxon>
        <taxon>Jejudonia</taxon>
    </lineage>
</organism>